<gene>
    <name evidence="7" type="ORF">HAKA00212_LOCUS4478</name>
    <name evidence="8" type="ORF">HAKA00212_LOCUS4479</name>
    <name evidence="9" type="ORF">HAKA00212_LOCUS4480</name>
</gene>
<keyword evidence="3" id="KW-0547">Nucleotide-binding</keyword>
<dbReference type="GO" id="GO:0005524">
    <property type="term" value="F:ATP binding"/>
    <property type="evidence" value="ECO:0007669"/>
    <property type="project" value="InterPro"/>
</dbReference>
<organism evidence="8">
    <name type="scientific">Heterosigma akashiwo</name>
    <name type="common">Chromophytic alga</name>
    <name type="synonym">Heterosigma carterae</name>
    <dbReference type="NCBI Taxonomy" id="2829"/>
    <lineage>
        <taxon>Eukaryota</taxon>
        <taxon>Sar</taxon>
        <taxon>Stramenopiles</taxon>
        <taxon>Ochrophyta</taxon>
        <taxon>Raphidophyceae</taxon>
        <taxon>Chattonellales</taxon>
        <taxon>Chattonellaceae</taxon>
        <taxon>Heterosigma</taxon>
    </lineage>
</organism>
<dbReference type="Pfam" id="PF00406">
    <property type="entry name" value="ADK"/>
    <property type="match status" value="1"/>
</dbReference>
<evidence type="ECO:0000256" key="3">
    <source>
        <dbReference type="ARBA" id="ARBA00022741"/>
    </source>
</evidence>
<evidence type="ECO:0000313" key="7">
    <source>
        <dbReference type="EMBL" id="CAE0625807.1"/>
    </source>
</evidence>
<dbReference type="EMBL" id="HBIU01010509">
    <property type="protein sequence ID" value="CAE0625808.1"/>
    <property type="molecule type" value="Transcribed_RNA"/>
</dbReference>
<dbReference type="SUPFAM" id="SSF52540">
    <property type="entry name" value="P-loop containing nucleoside triphosphate hydrolases"/>
    <property type="match status" value="1"/>
</dbReference>
<evidence type="ECO:0000259" key="6">
    <source>
        <dbReference type="Pfam" id="PF05191"/>
    </source>
</evidence>
<dbReference type="Gene3D" id="3.40.50.300">
    <property type="entry name" value="P-loop containing nucleotide triphosphate hydrolases"/>
    <property type="match status" value="1"/>
</dbReference>
<accession>A0A6T5PUV9</accession>
<dbReference type="InterPro" id="IPR036193">
    <property type="entry name" value="ADK_active_lid_dom_sf"/>
</dbReference>
<reference evidence="8" key="1">
    <citation type="submission" date="2021-01" db="EMBL/GenBank/DDBJ databases">
        <authorList>
            <person name="Corre E."/>
            <person name="Pelletier E."/>
            <person name="Niang G."/>
            <person name="Scheremetjew M."/>
            <person name="Finn R."/>
            <person name="Kale V."/>
            <person name="Holt S."/>
            <person name="Cochrane G."/>
            <person name="Meng A."/>
            <person name="Brown T."/>
            <person name="Cohen L."/>
        </authorList>
    </citation>
    <scope>NUCLEOTIDE SEQUENCE</scope>
    <source>
        <strain evidence="8">CCMP3107</strain>
    </source>
</reference>
<dbReference type="InterPro" id="IPR000850">
    <property type="entry name" value="Adenylat/UMP-CMP_kin"/>
</dbReference>
<dbReference type="NCBIfam" id="NF001381">
    <property type="entry name" value="PRK00279.1-3"/>
    <property type="match status" value="1"/>
</dbReference>
<keyword evidence="4 5" id="KW-0418">Kinase</keyword>
<proteinExistence type="inferred from homology"/>
<dbReference type="FunFam" id="3.40.50.300:FF:000106">
    <property type="entry name" value="Adenylate kinase mitochondrial"/>
    <property type="match status" value="1"/>
</dbReference>
<evidence type="ECO:0000313" key="8">
    <source>
        <dbReference type="EMBL" id="CAE0625808.1"/>
    </source>
</evidence>
<evidence type="ECO:0000256" key="4">
    <source>
        <dbReference type="ARBA" id="ARBA00022777"/>
    </source>
</evidence>
<evidence type="ECO:0000256" key="2">
    <source>
        <dbReference type="ARBA" id="ARBA00022679"/>
    </source>
</evidence>
<evidence type="ECO:0000313" key="9">
    <source>
        <dbReference type="EMBL" id="CAE0625809.1"/>
    </source>
</evidence>
<sequence>MASLAGVSTKALLEELNNRIYCADKKKKRTIFIGPPGSGKGTQGNIIKNEYCMCHLATGDMLRAAVKSGSEMGKQVKSVMEAGALVSDDIVVGVIREAIQAPECAKGFLLDGFPRTVVQAEKLDEILRASGEQIDAVVNLEVADEVLEKRITGRLTHPASGRSYNIYFKPPKVAGKDDVTGEPLVARGDDNVEALRKRLVAFHAQTTGAIAYYSRQGKISNIPANQPMDQVTSAIRASLGDPTK</sequence>
<name>A0A6T5PUV9_HETAK</name>
<dbReference type="InterPro" id="IPR007862">
    <property type="entry name" value="Adenylate_kinase_lid-dom"/>
</dbReference>
<dbReference type="EMBL" id="HBIU01010510">
    <property type="protein sequence ID" value="CAE0625809.1"/>
    <property type="molecule type" value="Transcribed_RNA"/>
</dbReference>
<dbReference type="HAMAP" id="MF_00235">
    <property type="entry name" value="Adenylate_kinase_Adk"/>
    <property type="match status" value="1"/>
</dbReference>
<dbReference type="InterPro" id="IPR006259">
    <property type="entry name" value="Adenyl_kin_sub"/>
</dbReference>
<dbReference type="PRINTS" id="PR00094">
    <property type="entry name" value="ADENYLTKNASE"/>
</dbReference>
<comment type="similarity">
    <text evidence="1 5">Belongs to the adenylate kinase family.</text>
</comment>
<dbReference type="EMBL" id="HBIU01010508">
    <property type="protein sequence ID" value="CAE0625807.1"/>
    <property type="molecule type" value="Transcribed_RNA"/>
</dbReference>
<dbReference type="InterPro" id="IPR027417">
    <property type="entry name" value="P-loop_NTPase"/>
</dbReference>
<dbReference type="SUPFAM" id="SSF57774">
    <property type="entry name" value="Microbial and mitochondrial ADK, insert 'zinc finger' domain"/>
    <property type="match status" value="1"/>
</dbReference>
<evidence type="ECO:0000256" key="5">
    <source>
        <dbReference type="RuleBase" id="RU003330"/>
    </source>
</evidence>
<dbReference type="GO" id="GO:0004017">
    <property type="term" value="F:AMP kinase activity"/>
    <property type="evidence" value="ECO:0007669"/>
    <property type="project" value="InterPro"/>
</dbReference>
<keyword evidence="2 5" id="KW-0808">Transferase</keyword>
<feature type="domain" description="Adenylate kinase active site lid" evidence="6">
    <location>
        <begin position="154"/>
        <end position="189"/>
    </location>
</feature>
<dbReference type="InterPro" id="IPR033690">
    <property type="entry name" value="Adenylat_kinase_CS"/>
</dbReference>
<protein>
    <recommendedName>
        <fullName evidence="6">Adenylate kinase active site lid domain-containing protein</fullName>
    </recommendedName>
</protein>
<dbReference type="PROSITE" id="PS00113">
    <property type="entry name" value="ADENYLATE_KINASE"/>
    <property type="match status" value="1"/>
</dbReference>
<dbReference type="Pfam" id="PF05191">
    <property type="entry name" value="ADK_lid"/>
    <property type="match status" value="1"/>
</dbReference>
<evidence type="ECO:0000256" key="1">
    <source>
        <dbReference type="ARBA" id="ARBA00007220"/>
    </source>
</evidence>
<dbReference type="NCBIfam" id="TIGR01351">
    <property type="entry name" value="adk"/>
    <property type="match status" value="1"/>
</dbReference>
<dbReference type="PANTHER" id="PTHR23359">
    <property type="entry name" value="NUCLEOTIDE KINASE"/>
    <property type="match status" value="1"/>
</dbReference>
<dbReference type="CDD" id="cd01428">
    <property type="entry name" value="ADK"/>
    <property type="match status" value="1"/>
</dbReference>
<dbReference type="AlphaFoldDB" id="A0A6T5PUV9"/>